<name>A0A1G4E392_PLAVI</name>
<keyword evidence="2" id="KW-0472">Membrane</keyword>
<keyword evidence="2" id="KW-0812">Transmembrane</keyword>
<evidence type="ECO:0000256" key="2">
    <source>
        <dbReference type="SAM" id="Phobius"/>
    </source>
</evidence>
<dbReference type="VEuPathDB" id="PlasmoDB:PVP01_0005000"/>
<feature type="compositionally biased region" description="Basic and acidic residues" evidence="1">
    <location>
        <begin position="314"/>
        <end position="333"/>
    </location>
</feature>
<reference evidence="3 4" key="1">
    <citation type="submission" date="2016-07" db="EMBL/GenBank/DDBJ databases">
        <authorList>
            <consortium name="Pathogen Informatics"/>
        </authorList>
    </citation>
    <scope>NUCLEOTIDE SEQUENCE [LARGE SCALE GENOMIC DNA]</scope>
</reference>
<dbReference type="VEuPathDB" id="PlasmoDB:PVX_011110"/>
<dbReference type="VEuPathDB" id="PlasmoDB:PVW1_040006500"/>
<dbReference type="EMBL" id="FLYI01000481">
    <property type="protein sequence ID" value="SCA60746.1"/>
    <property type="molecule type" value="Genomic_DNA"/>
</dbReference>
<dbReference type="VEuPathDB" id="PlasmoDB:PVPAM_020007200"/>
<feature type="compositionally biased region" description="Low complexity" evidence="1">
    <location>
        <begin position="304"/>
        <end position="313"/>
    </location>
</feature>
<feature type="compositionally biased region" description="Polar residues" evidence="1">
    <location>
        <begin position="344"/>
        <end position="358"/>
    </location>
</feature>
<feature type="region of interest" description="Disordered" evidence="1">
    <location>
        <begin position="304"/>
        <end position="386"/>
    </location>
</feature>
<organism evidence="3 4">
    <name type="scientific">Plasmodium vivax</name>
    <name type="common">malaria parasite P. vivax</name>
    <dbReference type="NCBI Taxonomy" id="5855"/>
    <lineage>
        <taxon>Eukaryota</taxon>
        <taxon>Sar</taxon>
        <taxon>Alveolata</taxon>
        <taxon>Apicomplexa</taxon>
        <taxon>Aconoidasida</taxon>
        <taxon>Haemosporida</taxon>
        <taxon>Plasmodiidae</taxon>
        <taxon>Plasmodium</taxon>
        <taxon>Plasmodium (Plasmodium)</taxon>
    </lineage>
</organism>
<dbReference type="Proteomes" id="UP000305196">
    <property type="component" value="Unassembled WGS sequence"/>
</dbReference>
<evidence type="ECO:0000313" key="4">
    <source>
        <dbReference type="Proteomes" id="UP000305196"/>
    </source>
</evidence>
<feature type="compositionally biased region" description="Basic and acidic residues" evidence="1">
    <location>
        <begin position="366"/>
        <end position="378"/>
    </location>
</feature>
<evidence type="ECO:0000313" key="3">
    <source>
        <dbReference type="EMBL" id="SCA60746.1"/>
    </source>
</evidence>
<evidence type="ECO:0000256" key="1">
    <source>
        <dbReference type="SAM" id="MobiDB-lite"/>
    </source>
</evidence>
<protein>
    <submittedName>
        <fullName evidence="3">VIR protein</fullName>
    </submittedName>
</protein>
<sequence>MAYWAQYNRRVTDMFRKLQGAGCTSNYIDTKNEIEQKINTFNYNDPKNFCNRCNVIKKSIYEKTKGLQQCYNSSQLHPIESIVNIKEFIDKCPDLPNCSYPPNNPVRKPVASKVQKTYSCPGSRNCEGKTVIPDEQKSKAAPGISARNPQAGRSEEKSSLKEDRGHSDGNELRDGKVISLSRPEAIPPSDPVRTQDKGSESTVNKPSVSTEKTDTSMQYVSSPSPSASIELDTTPSALSSQSSVTRDSHSSSNTKVEDLNKGGPITNLAGVQIEGANQLQNIDVAAQNNQGLADDNTHAIETSVGTVSGSASSKGDKADYEESSSKDANDRLTNDQVGDAVVDQGNTDSRGSQIQVANSGDLVGGDESHRMTTNEGIHHANGSDVHTTRVKASGSELTSGNDNELGIFNQISNVIIKNKENVINTSIPMGIVLLLSLLFKYTPLWTILTKRKRKKQSHMNEKLQRVLQQPSIVSEERSIPFSYSAYEYST</sequence>
<keyword evidence="2" id="KW-1133">Transmembrane helix</keyword>
<feature type="compositionally biased region" description="Basic and acidic residues" evidence="1">
    <location>
        <begin position="153"/>
        <end position="176"/>
    </location>
</feature>
<gene>
    <name evidence="3" type="ORF">PVC01_000109700</name>
</gene>
<proteinExistence type="predicted"/>
<dbReference type="AlphaFoldDB" id="A0A1G4E392"/>
<feature type="region of interest" description="Disordered" evidence="1">
    <location>
        <begin position="125"/>
        <end position="263"/>
    </location>
</feature>
<feature type="transmembrane region" description="Helical" evidence="2">
    <location>
        <begin position="427"/>
        <end position="448"/>
    </location>
</feature>
<feature type="compositionally biased region" description="Polar residues" evidence="1">
    <location>
        <begin position="200"/>
        <end position="254"/>
    </location>
</feature>
<accession>A0A1G4E392</accession>